<evidence type="ECO:0000256" key="4">
    <source>
        <dbReference type="ARBA" id="ARBA00023284"/>
    </source>
</evidence>
<dbReference type="GO" id="GO:0034599">
    <property type="term" value="P:cellular response to oxidative stress"/>
    <property type="evidence" value="ECO:0007669"/>
    <property type="project" value="InterPro"/>
</dbReference>
<keyword evidence="8" id="KW-1185">Reference proteome</keyword>
<dbReference type="InterPro" id="IPR002109">
    <property type="entry name" value="Glutaredoxin"/>
</dbReference>
<dbReference type="PANTHER" id="PTHR10430:SF16">
    <property type="entry name" value="PEROXIREDOXIN-5, MITOCHONDRIAL"/>
    <property type="match status" value="1"/>
</dbReference>
<dbReference type="InterPro" id="IPR014025">
    <property type="entry name" value="Glutaredoxin_subgr"/>
</dbReference>
<dbReference type="InterPro" id="IPR011767">
    <property type="entry name" value="GLR_AS"/>
</dbReference>
<dbReference type="RefSeq" id="WP_169465963.1">
    <property type="nucleotide sequence ID" value="NZ_JABBGG010000006.1"/>
</dbReference>
<evidence type="ECO:0000256" key="3">
    <source>
        <dbReference type="ARBA" id="ARBA00023157"/>
    </source>
</evidence>
<dbReference type="GO" id="GO:0005737">
    <property type="term" value="C:cytoplasm"/>
    <property type="evidence" value="ECO:0007669"/>
    <property type="project" value="TreeGrafter"/>
</dbReference>
<comment type="caution">
    <text evidence="7">The sequence shown here is derived from an EMBL/GenBank/DDBJ whole genome shotgun (WGS) entry which is preliminary data.</text>
</comment>
<dbReference type="PROSITE" id="PS51354">
    <property type="entry name" value="GLUTAREDOXIN_2"/>
    <property type="match status" value="1"/>
</dbReference>
<dbReference type="PANTHER" id="PTHR10430">
    <property type="entry name" value="PEROXIREDOXIN"/>
    <property type="match status" value="1"/>
</dbReference>
<evidence type="ECO:0000256" key="2">
    <source>
        <dbReference type="ARBA" id="ARBA00023002"/>
    </source>
</evidence>
<protein>
    <submittedName>
        <fullName evidence="7">Glutathione peroxidase</fullName>
    </submittedName>
</protein>
<dbReference type="PROSITE" id="PS51352">
    <property type="entry name" value="THIOREDOXIN_2"/>
    <property type="match status" value="1"/>
</dbReference>
<dbReference type="PRINTS" id="PR00160">
    <property type="entry name" value="GLUTAREDOXIN"/>
</dbReference>
<dbReference type="InterPro" id="IPR013766">
    <property type="entry name" value="Thioredoxin_domain"/>
</dbReference>
<evidence type="ECO:0000256" key="5">
    <source>
        <dbReference type="PIRSR" id="PIRSR637944-1"/>
    </source>
</evidence>
<evidence type="ECO:0000259" key="6">
    <source>
        <dbReference type="PROSITE" id="PS51352"/>
    </source>
</evidence>
<dbReference type="Gene3D" id="3.40.30.10">
    <property type="entry name" value="Glutaredoxin"/>
    <property type="match status" value="2"/>
</dbReference>
<dbReference type="SUPFAM" id="SSF52833">
    <property type="entry name" value="Thioredoxin-like"/>
    <property type="match status" value="1"/>
</dbReference>
<dbReference type="GO" id="GO:0042744">
    <property type="term" value="P:hydrogen peroxide catabolic process"/>
    <property type="evidence" value="ECO:0007669"/>
    <property type="project" value="TreeGrafter"/>
</dbReference>
<keyword evidence="3" id="KW-1015">Disulfide bond</keyword>
<keyword evidence="1 7" id="KW-0575">Peroxidase</keyword>
<dbReference type="Pfam" id="PF08534">
    <property type="entry name" value="Redoxin"/>
    <property type="match status" value="1"/>
</dbReference>
<evidence type="ECO:0000313" key="8">
    <source>
        <dbReference type="Proteomes" id="UP000583752"/>
    </source>
</evidence>
<keyword evidence="2" id="KW-0560">Oxidoreductase</keyword>
<feature type="active site" description="Cysteine sulfenic acid (-SOH) intermediate" evidence="5">
    <location>
        <position position="53"/>
    </location>
</feature>
<dbReference type="Proteomes" id="UP000583752">
    <property type="component" value="Unassembled WGS sequence"/>
</dbReference>
<feature type="domain" description="Thioredoxin" evidence="6">
    <location>
        <begin position="7"/>
        <end position="171"/>
    </location>
</feature>
<dbReference type="InterPro" id="IPR013740">
    <property type="entry name" value="Redoxin"/>
</dbReference>
<sequence length="255" mass="27909">MLPTPESLEGKPVPQVTFKARPDDQWRDISTDELFKGKTVIVFSLPGAYTPTCSSTHLPRYNELAPVFHENGVDDIVCMSVNDAFVMNEWKQGQDAANVTVIPDGNGDFSEGMGMLVDKRNLGFGMRAWRYSMLVRDGVIDKMFIEPEKDGDPFEVSDAETMLRYINPAAQVPEPVVVFSKPGCPHCARAKAALDGRGLSYTDISQNQHINASVLRAVSGATTWPQVFIGGKLIGDADALEQHLVADPKAASRKP</sequence>
<evidence type="ECO:0000256" key="1">
    <source>
        <dbReference type="ARBA" id="ARBA00022559"/>
    </source>
</evidence>
<reference evidence="7 8" key="1">
    <citation type="submission" date="2020-04" db="EMBL/GenBank/DDBJ databases">
        <title>Massilia sp. RP-1-19 isolated from soil.</title>
        <authorList>
            <person name="Dahal R.H."/>
        </authorList>
    </citation>
    <scope>NUCLEOTIDE SEQUENCE [LARGE SCALE GENOMIC DNA]</scope>
    <source>
        <strain evidence="7 8">RP-1-19</strain>
    </source>
</reference>
<proteinExistence type="predicted"/>
<evidence type="ECO:0000313" key="7">
    <source>
        <dbReference type="EMBL" id="NML61717.1"/>
    </source>
</evidence>
<dbReference type="AlphaFoldDB" id="A0A848HKZ5"/>
<dbReference type="CDD" id="cd03013">
    <property type="entry name" value="PRX5_like"/>
    <property type="match status" value="1"/>
</dbReference>
<dbReference type="NCBIfam" id="TIGR02190">
    <property type="entry name" value="GlrX-dom"/>
    <property type="match status" value="1"/>
</dbReference>
<dbReference type="GO" id="GO:0045454">
    <property type="term" value="P:cell redox homeostasis"/>
    <property type="evidence" value="ECO:0007669"/>
    <property type="project" value="TreeGrafter"/>
</dbReference>
<dbReference type="Pfam" id="PF00462">
    <property type="entry name" value="Glutaredoxin"/>
    <property type="match status" value="1"/>
</dbReference>
<dbReference type="PROSITE" id="PS00195">
    <property type="entry name" value="GLUTAREDOXIN_1"/>
    <property type="match status" value="1"/>
</dbReference>
<accession>A0A848HKZ5</accession>
<gene>
    <name evidence="7" type="ORF">HHL21_11620</name>
</gene>
<dbReference type="GO" id="GO:0008379">
    <property type="term" value="F:thioredoxin peroxidase activity"/>
    <property type="evidence" value="ECO:0007669"/>
    <property type="project" value="InterPro"/>
</dbReference>
<dbReference type="InterPro" id="IPR036249">
    <property type="entry name" value="Thioredoxin-like_sf"/>
</dbReference>
<organism evidence="7 8">
    <name type="scientific">Massilia polaris</name>
    <dbReference type="NCBI Taxonomy" id="2728846"/>
    <lineage>
        <taxon>Bacteria</taxon>
        <taxon>Pseudomonadati</taxon>
        <taxon>Pseudomonadota</taxon>
        <taxon>Betaproteobacteria</taxon>
        <taxon>Burkholderiales</taxon>
        <taxon>Oxalobacteraceae</taxon>
        <taxon>Telluria group</taxon>
        <taxon>Massilia</taxon>
    </lineage>
</organism>
<dbReference type="InterPro" id="IPR037944">
    <property type="entry name" value="PRX5-like"/>
</dbReference>
<dbReference type="EMBL" id="JABBGG010000006">
    <property type="protein sequence ID" value="NML61717.1"/>
    <property type="molecule type" value="Genomic_DNA"/>
</dbReference>
<dbReference type="InterPro" id="IPR011906">
    <property type="entry name" value="Glutaredoxin_dom"/>
</dbReference>
<name>A0A848HKZ5_9BURK</name>
<keyword evidence="4" id="KW-0676">Redox-active center</keyword>